<evidence type="ECO:0000313" key="1">
    <source>
        <dbReference type="EMBL" id="CAK9324013.1"/>
    </source>
</evidence>
<protein>
    <submittedName>
        <fullName evidence="1">Uncharacterized protein</fullName>
    </submittedName>
</protein>
<dbReference type="Proteomes" id="UP001642487">
    <property type="component" value="Chromosome 6"/>
</dbReference>
<gene>
    <name evidence="1" type="ORF">CITCOLO1_LOCUS16230</name>
</gene>
<proteinExistence type="predicted"/>
<sequence>MQTPPQKYYHIDQEQWTSFVNSRLCEGWEEFSRVQRDRRLKCVYNHHISCKGYANLTNELDELAAACQGQDILTEALSKQNIKDV</sequence>
<reference evidence="1 2" key="1">
    <citation type="submission" date="2024-03" db="EMBL/GenBank/DDBJ databases">
        <authorList>
            <person name="Gkanogiannis A."/>
            <person name="Becerra Lopez-Lavalle L."/>
        </authorList>
    </citation>
    <scope>NUCLEOTIDE SEQUENCE [LARGE SCALE GENOMIC DNA]</scope>
</reference>
<accession>A0ABP0YU00</accession>
<name>A0ABP0YU00_9ROSI</name>
<keyword evidence="2" id="KW-1185">Reference proteome</keyword>
<evidence type="ECO:0000313" key="2">
    <source>
        <dbReference type="Proteomes" id="UP001642487"/>
    </source>
</evidence>
<dbReference type="EMBL" id="OZ021740">
    <property type="protein sequence ID" value="CAK9324013.1"/>
    <property type="molecule type" value="Genomic_DNA"/>
</dbReference>
<organism evidence="1 2">
    <name type="scientific">Citrullus colocynthis</name>
    <name type="common">colocynth</name>
    <dbReference type="NCBI Taxonomy" id="252529"/>
    <lineage>
        <taxon>Eukaryota</taxon>
        <taxon>Viridiplantae</taxon>
        <taxon>Streptophyta</taxon>
        <taxon>Embryophyta</taxon>
        <taxon>Tracheophyta</taxon>
        <taxon>Spermatophyta</taxon>
        <taxon>Magnoliopsida</taxon>
        <taxon>eudicotyledons</taxon>
        <taxon>Gunneridae</taxon>
        <taxon>Pentapetalae</taxon>
        <taxon>rosids</taxon>
        <taxon>fabids</taxon>
        <taxon>Cucurbitales</taxon>
        <taxon>Cucurbitaceae</taxon>
        <taxon>Benincaseae</taxon>
        <taxon>Citrullus</taxon>
    </lineage>
</organism>